<keyword evidence="2" id="KW-1185">Reference proteome</keyword>
<dbReference type="Proteomes" id="UP001404956">
    <property type="component" value="Unassembled WGS sequence"/>
</dbReference>
<reference evidence="1 2" key="1">
    <citation type="submission" date="2024-02" db="EMBL/GenBank/DDBJ databases">
        <title>Deinococcus aluminii NBRC 112889.</title>
        <authorList>
            <person name="Ichikawa N."/>
            <person name="Katano-Makiyama Y."/>
            <person name="Hidaka K."/>
        </authorList>
    </citation>
    <scope>NUCLEOTIDE SEQUENCE [LARGE SCALE GENOMIC DNA]</scope>
    <source>
        <strain evidence="1 2">NBRC 112889</strain>
    </source>
</reference>
<sequence length="114" mass="12014">MRPEHSGGTLIEVRGAWHGRVGDPERRFAGVVTASERPDVRAGDSVVVTYHAAASRTTDAHQHGSYTLDVGGRPLLLMGFTCHDTGMTGQEGNNDTTEATWQAVTLPGATGRGG</sequence>
<name>A0ABP9XJ37_9DEIO</name>
<evidence type="ECO:0000313" key="1">
    <source>
        <dbReference type="EMBL" id="GAA5534913.1"/>
    </source>
</evidence>
<proteinExistence type="predicted"/>
<comment type="caution">
    <text evidence="1">The sequence shown here is derived from an EMBL/GenBank/DDBJ whole genome shotgun (WGS) entry which is preliminary data.</text>
</comment>
<evidence type="ECO:0000313" key="2">
    <source>
        <dbReference type="Proteomes" id="UP001404956"/>
    </source>
</evidence>
<organism evidence="1 2">
    <name type="scientific">Deinococcus aluminii</name>
    <dbReference type="NCBI Taxonomy" id="1656885"/>
    <lineage>
        <taxon>Bacteria</taxon>
        <taxon>Thermotogati</taxon>
        <taxon>Deinococcota</taxon>
        <taxon>Deinococci</taxon>
        <taxon>Deinococcales</taxon>
        <taxon>Deinococcaceae</taxon>
        <taxon>Deinococcus</taxon>
    </lineage>
</organism>
<dbReference type="RefSeq" id="WP_345457249.1">
    <property type="nucleotide sequence ID" value="NZ_BAABRV010000011.1"/>
</dbReference>
<dbReference type="EMBL" id="BAABRV010000011">
    <property type="protein sequence ID" value="GAA5534913.1"/>
    <property type="molecule type" value="Genomic_DNA"/>
</dbReference>
<protein>
    <submittedName>
        <fullName evidence="1">Uncharacterized protein</fullName>
    </submittedName>
</protein>
<accession>A0ABP9XJ37</accession>
<gene>
    <name evidence="1" type="ORF">Dalu01_03329</name>
</gene>